<dbReference type="AlphaFoldDB" id="F8FGI9"/>
<dbReference type="Proteomes" id="UP000006620">
    <property type="component" value="Chromosome"/>
</dbReference>
<dbReference type="KEGG" id="pms:KNP414_06125"/>
<reference evidence="1 2" key="2">
    <citation type="journal article" date="2013" name="Genome Announc.">
        <title>Genome Sequence of Growth-Improving Paenibacillus mucilaginosus Strain KNP414.</title>
        <authorList>
            <person name="Lu J.J."/>
            <person name="Wang J.F."/>
            <person name="Hu X.F."/>
        </authorList>
    </citation>
    <scope>NUCLEOTIDE SEQUENCE [LARGE SCALE GENOMIC DNA]</scope>
    <source>
        <strain evidence="1 2">KNP414</strain>
    </source>
</reference>
<dbReference type="PATRIC" id="fig|1036673.3.peg.5692"/>
<sequence>MFRCKKVKVVCTIKKGCHKPSKKKKPTHCPRKVIKKKPRKVLVCPRPKIRVDAPDVTVAAPQPVVIPAPVVNVETPPPVVIPAPVVNVTEAEDVCVTELRAELSRFIGSVIEVIDAGGAGAGGNPPNRIGTLEGVGLGTIVIRPTTGNPTGQVVYYSICEIIGFRPAVTVPAPAPIG</sequence>
<dbReference type="HOGENOM" id="CLU_1516463_0_0_9"/>
<proteinExistence type="predicted"/>
<name>F8FGI9_PAEMK</name>
<gene>
    <name evidence="1" type="ordered locus">KNP414_06125</name>
</gene>
<organism evidence="1 2">
    <name type="scientific">Paenibacillus mucilaginosus (strain KNP414)</name>
    <dbReference type="NCBI Taxonomy" id="1036673"/>
    <lineage>
        <taxon>Bacteria</taxon>
        <taxon>Bacillati</taxon>
        <taxon>Bacillota</taxon>
        <taxon>Bacilli</taxon>
        <taxon>Bacillales</taxon>
        <taxon>Paenibacillaceae</taxon>
        <taxon>Paenibacillus</taxon>
    </lineage>
</organism>
<accession>F8FGI9</accession>
<protein>
    <submittedName>
        <fullName evidence="1">Uncharacterized protein</fullName>
    </submittedName>
</protein>
<reference evidence="2" key="1">
    <citation type="submission" date="2011-06" db="EMBL/GenBank/DDBJ databases">
        <title>Complete genome sequence of Paenibacillus mucilaginosus KNP414.</title>
        <authorList>
            <person name="Wang J."/>
            <person name="Hu S."/>
            <person name="Hu X."/>
            <person name="Zhang B."/>
            <person name="Dong D."/>
            <person name="Zhang S."/>
            <person name="Zhao K."/>
            <person name="Wu D."/>
        </authorList>
    </citation>
    <scope>NUCLEOTIDE SEQUENCE [LARGE SCALE GENOMIC DNA]</scope>
    <source>
        <strain evidence="2">KNP414</strain>
    </source>
</reference>
<dbReference type="EMBL" id="CP002869">
    <property type="protein sequence ID" value="AEI44649.1"/>
    <property type="molecule type" value="Genomic_DNA"/>
</dbReference>
<evidence type="ECO:0000313" key="2">
    <source>
        <dbReference type="Proteomes" id="UP000006620"/>
    </source>
</evidence>
<evidence type="ECO:0000313" key="1">
    <source>
        <dbReference type="EMBL" id="AEI44649.1"/>
    </source>
</evidence>